<dbReference type="AlphaFoldDB" id="A0A6I5A5X6"/>
<organism evidence="1 2">
    <name type="scientific">Pontibacillus yanchengensis</name>
    <dbReference type="NCBI Taxonomy" id="462910"/>
    <lineage>
        <taxon>Bacteria</taxon>
        <taxon>Bacillati</taxon>
        <taxon>Bacillota</taxon>
        <taxon>Bacilli</taxon>
        <taxon>Bacillales</taxon>
        <taxon>Bacillaceae</taxon>
        <taxon>Pontibacillus</taxon>
    </lineage>
</organism>
<dbReference type="EMBL" id="WMEQ01000019">
    <property type="protein sequence ID" value="MYL35642.1"/>
    <property type="molecule type" value="Genomic_DNA"/>
</dbReference>
<protein>
    <submittedName>
        <fullName evidence="1">Uncharacterized protein</fullName>
    </submittedName>
</protein>
<name>A0A6I5A5X6_9BACI</name>
<sequence>MNTELEMDNIEKLIVKNGEKKIALEPVVICSNINECKKTQTHTIKGKAPSFSTLKSVKSGDELLVDFNNMNPDNKGVTTLRNGTTVAGHLKNNNIEVIRDGAAFVRYKVYAEWRNRQEDIYGKIVYIFEA</sequence>
<reference evidence="1 2" key="1">
    <citation type="submission" date="2019-11" db="EMBL/GenBank/DDBJ databases">
        <title>Genome sequences of 17 halophilic strains isolated from different environments.</title>
        <authorList>
            <person name="Furrow R.E."/>
        </authorList>
    </citation>
    <scope>NUCLEOTIDE SEQUENCE [LARGE SCALE GENOMIC DNA]</scope>
    <source>
        <strain evidence="1 2">22514_16_FS</strain>
    </source>
</reference>
<dbReference type="RefSeq" id="WP_160910160.1">
    <property type="nucleotide sequence ID" value="NZ_WMEQ01000019.1"/>
</dbReference>
<evidence type="ECO:0000313" key="1">
    <source>
        <dbReference type="EMBL" id="MYL35642.1"/>
    </source>
</evidence>
<dbReference type="OrthoDB" id="9925458at2"/>
<comment type="caution">
    <text evidence="1">The sequence shown here is derived from an EMBL/GenBank/DDBJ whole genome shotgun (WGS) entry which is preliminary data.</text>
</comment>
<accession>A0A6I5A5X6</accession>
<evidence type="ECO:0000313" key="2">
    <source>
        <dbReference type="Proteomes" id="UP000468638"/>
    </source>
</evidence>
<dbReference type="Proteomes" id="UP000468638">
    <property type="component" value="Unassembled WGS sequence"/>
</dbReference>
<proteinExistence type="predicted"/>
<gene>
    <name evidence="1" type="ORF">GLW05_18865</name>
</gene>